<dbReference type="AlphaFoldDB" id="A0A5C3KJV9"/>
<evidence type="ECO:0000313" key="2">
    <source>
        <dbReference type="EMBL" id="TFK20217.1"/>
    </source>
</evidence>
<gene>
    <name evidence="2" type="ORF">FA15DRAFT_552961</name>
</gene>
<accession>A0A5C3KJV9</accession>
<protein>
    <recommendedName>
        <fullName evidence="1">Tf2-1-like SH3-like domain-containing protein</fullName>
    </recommendedName>
</protein>
<proteinExistence type="predicted"/>
<sequence length="128" mass="15098">FPKGLARKFLPKFIGPYKIVRDFGNNTYKVDLLNRMKQTGISDLFHAAKLQIHVPNDDRLFPGRVDSQIWEYEDDEFENEYAIDKIIRHKGAKSEAWFHILWKSGDKAWLPYEKLAELRALQDYLDAL</sequence>
<dbReference type="OrthoDB" id="3211671at2759"/>
<dbReference type="STRING" id="230819.A0A5C3KJV9"/>
<organism evidence="2 3">
    <name type="scientific">Coprinopsis marcescibilis</name>
    <name type="common">Agaric fungus</name>
    <name type="synonym">Psathyrella marcescibilis</name>
    <dbReference type="NCBI Taxonomy" id="230819"/>
    <lineage>
        <taxon>Eukaryota</taxon>
        <taxon>Fungi</taxon>
        <taxon>Dikarya</taxon>
        <taxon>Basidiomycota</taxon>
        <taxon>Agaricomycotina</taxon>
        <taxon>Agaricomycetes</taxon>
        <taxon>Agaricomycetidae</taxon>
        <taxon>Agaricales</taxon>
        <taxon>Agaricineae</taxon>
        <taxon>Psathyrellaceae</taxon>
        <taxon>Coprinopsis</taxon>
    </lineage>
</organism>
<evidence type="ECO:0000313" key="3">
    <source>
        <dbReference type="Proteomes" id="UP000307440"/>
    </source>
</evidence>
<keyword evidence="3" id="KW-1185">Reference proteome</keyword>
<dbReference type="InterPro" id="IPR056924">
    <property type="entry name" value="SH3_Tf2-1"/>
</dbReference>
<feature type="domain" description="Tf2-1-like SH3-like" evidence="1">
    <location>
        <begin position="6"/>
        <end position="51"/>
    </location>
</feature>
<dbReference type="EMBL" id="ML210308">
    <property type="protein sequence ID" value="TFK20217.1"/>
    <property type="molecule type" value="Genomic_DNA"/>
</dbReference>
<dbReference type="Pfam" id="PF24626">
    <property type="entry name" value="SH3_Tf2-1"/>
    <property type="match status" value="1"/>
</dbReference>
<dbReference type="Gene3D" id="2.40.50.40">
    <property type="match status" value="1"/>
</dbReference>
<reference evidence="2 3" key="1">
    <citation type="journal article" date="2019" name="Nat. Ecol. Evol.">
        <title>Megaphylogeny resolves global patterns of mushroom evolution.</title>
        <authorList>
            <person name="Varga T."/>
            <person name="Krizsan K."/>
            <person name="Foldi C."/>
            <person name="Dima B."/>
            <person name="Sanchez-Garcia M."/>
            <person name="Sanchez-Ramirez S."/>
            <person name="Szollosi G.J."/>
            <person name="Szarkandi J.G."/>
            <person name="Papp V."/>
            <person name="Albert L."/>
            <person name="Andreopoulos W."/>
            <person name="Angelini C."/>
            <person name="Antonin V."/>
            <person name="Barry K.W."/>
            <person name="Bougher N.L."/>
            <person name="Buchanan P."/>
            <person name="Buyck B."/>
            <person name="Bense V."/>
            <person name="Catcheside P."/>
            <person name="Chovatia M."/>
            <person name="Cooper J."/>
            <person name="Damon W."/>
            <person name="Desjardin D."/>
            <person name="Finy P."/>
            <person name="Geml J."/>
            <person name="Haridas S."/>
            <person name="Hughes K."/>
            <person name="Justo A."/>
            <person name="Karasinski D."/>
            <person name="Kautmanova I."/>
            <person name="Kiss B."/>
            <person name="Kocsube S."/>
            <person name="Kotiranta H."/>
            <person name="LaButti K.M."/>
            <person name="Lechner B.E."/>
            <person name="Liimatainen K."/>
            <person name="Lipzen A."/>
            <person name="Lukacs Z."/>
            <person name="Mihaltcheva S."/>
            <person name="Morgado L.N."/>
            <person name="Niskanen T."/>
            <person name="Noordeloos M.E."/>
            <person name="Ohm R.A."/>
            <person name="Ortiz-Santana B."/>
            <person name="Ovrebo C."/>
            <person name="Racz N."/>
            <person name="Riley R."/>
            <person name="Savchenko A."/>
            <person name="Shiryaev A."/>
            <person name="Soop K."/>
            <person name="Spirin V."/>
            <person name="Szebenyi C."/>
            <person name="Tomsovsky M."/>
            <person name="Tulloss R.E."/>
            <person name="Uehling J."/>
            <person name="Grigoriev I.V."/>
            <person name="Vagvolgyi C."/>
            <person name="Papp T."/>
            <person name="Martin F.M."/>
            <person name="Miettinen O."/>
            <person name="Hibbett D.S."/>
            <person name="Nagy L.G."/>
        </authorList>
    </citation>
    <scope>NUCLEOTIDE SEQUENCE [LARGE SCALE GENOMIC DNA]</scope>
    <source>
        <strain evidence="2 3">CBS 121175</strain>
    </source>
</reference>
<dbReference type="InterPro" id="IPR016197">
    <property type="entry name" value="Chromo-like_dom_sf"/>
</dbReference>
<dbReference type="Proteomes" id="UP000307440">
    <property type="component" value="Unassembled WGS sequence"/>
</dbReference>
<feature type="non-terminal residue" evidence="2">
    <location>
        <position position="128"/>
    </location>
</feature>
<name>A0A5C3KJV9_COPMA</name>
<feature type="non-terminal residue" evidence="2">
    <location>
        <position position="1"/>
    </location>
</feature>
<dbReference type="SUPFAM" id="SSF54160">
    <property type="entry name" value="Chromo domain-like"/>
    <property type="match status" value="1"/>
</dbReference>
<evidence type="ECO:0000259" key="1">
    <source>
        <dbReference type="Pfam" id="PF24626"/>
    </source>
</evidence>